<comment type="caution">
    <text evidence="11">The sequence shown here is derived from an EMBL/GenBank/DDBJ whole genome shotgun (WGS) entry which is preliminary data.</text>
</comment>
<evidence type="ECO:0000256" key="9">
    <source>
        <dbReference type="ARBA" id="ARBA00081809"/>
    </source>
</evidence>
<accession>A0A3M7RNZ2</accession>
<dbReference type="Pfam" id="PF25118">
    <property type="entry name" value="EFL1"/>
    <property type="match status" value="1"/>
</dbReference>
<name>A0A3M7RNZ2_BRAPC</name>
<dbReference type="InterPro" id="IPR005225">
    <property type="entry name" value="Small_GTP-bd"/>
</dbReference>
<dbReference type="Pfam" id="PF00009">
    <property type="entry name" value="GTP_EFTU"/>
    <property type="match status" value="1"/>
</dbReference>
<evidence type="ECO:0000256" key="3">
    <source>
        <dbReference type="ARBA" id="ARBA00022517"/>
    </source>
</evidence>
<keyword evidence="11" id="KW-0648">Protein biosynthesis</keyword>
<gene>
    <name evidence="11" type="ORF">BpHYR1_004437</name>
</gene>
<comment type="catalytic activity">
    <reaction evidence="7">
        <text>GTP + H2O = GDP + phosphate + H(+)</text>
        <dbReference type="Rhea" id="RHEA:19669"/>
        <dbReference type="ChEBI" id="CHEBI:15377"/>
        <dbReference type="ChEBI" id="CHEBI:15378"/>
        <dbReference type="ChEBI" id="CHEBI:37565"/>
        <dbReference type="ChEBI" id="CHEBI:43474"/>
        <dbReference type="ChEBI" id="CHEBI:58189"/>
    </reaction>
</comment>
<keyword evidence="6" id="KW-0342">GTP-binding</keyword>
<dbReference type="SUPFAM" id="SSF54980">
    <property type="entry name" value="EF-G C-terminal domain-like"/>
    <property type="match status" value="2"/>
</dbReference>
<keyword evidence="5 11" id="KW-0378">Hydrolase</keyword>
<reference evidence="11 12" key="1">
    <citation type="journal article" date="2018" name="Sci. Rep.">
        <title>Genomic signatures of local adaptation to the degree of environmental predictability in rotifers.</title>
        <authorList>
            <person name="Franch-Gras L."/>
            <person name="Hahn C."/>
            <person name="Garcia-Roger E.M."/>
            <person name="Carmona M.J."/>
            <person name="Serra M."/>
            <person name="Gomez A."/>
        </authorList>
    </citation>
    <scope>NUCLEOTIDE SEQUENCE [LARGE SCALE GENOMIC DNA]</scope>
    <source>
        <strain evidence="11">HYR1</strain>
    </source>
</reference>
<dbReference type="CDD" id="cd16268">
    <property type="entry name" value="EF2_II"/>
    <property type="match status" value="1"/>
</dbReference>
<dbReference type="OrthoDB" id="364892at2759"/>
<dbReference type="PANTHER" id="PTHR42908:SF3">
    <property type="entry name" value="ELONGATION FACTOR-LIKE GTPASE 1"/>
    <property type="match status" value="1"/>
</dbReference>
<evidence type="ECO:0000313" key="11">
    <source>
        <dbReference type="EMBL" id="RNA25199.1"/>
    </source>
</evidence>
<feature type="domain" description="Tr-type G" evidence="10">
    <location>
        <begin position="17"/>
        <end position="255"/>
    </location>
</feature>
<dbReference type="GO" id="GO:0005525">
    <property type="term" value="F:GTP binding"/>
    <property type="evidence" value="ECO:0007669"/>
    <property type="project" value="UniProtKB-KW"/>
</dbReference>
<evidence type="ECO:0000256" key="2">
    <source>
        <dbReference type="ARBA" id="ARBA00022490"/>
    </source>
</evidence>
<dbReference type="NCBIfam" id="TIGR00231">
    <property type="entry name" value="small_GTP"/>
    <property type="match status" value="1"/>
</dbReference>
<dbReference type="CDD" id="cd01681">
    <property type="entry name" value="aeEF2_snRNP_like_IV"/>
    <property type="match status" value="1"/>
</dbReference>
<organism evidence="11 12">
    <name type="scientific">Brachionus plicatilis</name>
    <name type="common">Marine rotifer</name>
    <name type="synonym">Brachionus muelleri</name>
    <dbReference type="NCBI Taxonomy" id="10195"/>
    <lineage>
        <taxon>Eukaryota</taxon>
        <taxon>Metazoa</taxon>
        <taxon>Spiralia</taxon>
        <taxon>Gnathifera</taxon>
        <taxon>Rotifera</taxon>
        <taxon>Eurotatoria</taxon>
        <taxon>Monogononta</taxon>
        <taxon>Pseudotrocha</taxon>
        <taxon>Ploima</taxon>
        <taxon>Brachionidae</taxon>
        <taxon>Brachionus</taxon>
    </lineage>
</organism>
<dbReference type="Pfam" id="PF03144">
    <property type="entry name" value="GTP_EFTU_D2"/>
    <property type="match status" value="1"/>
</dbReference>
<dbReference type="Proteomes" id="UP000276133">
    <property type="component" value="Unassembled WGS sequence"/>
</dbReference>
<dbReference type="GO" id="GO:0043022">
    <property type="term" value="F:ribosome binding"/>
    <property type="evidence" value="ECO:0007669"/>
    <property type="project" value="TreeGrafter"/>
</dbReference>
<dbReference type="FunFam" id="3.30.70.870:FF:000002">
    <property type="entry name" value="Translation elongation factor 2"/>
    <property type="match status" value="1"/>
</dbReference>
<sequence length="1070" mass="121897">MYRRDNLSIVELQKNTKNIRNFCILAHVDHGKTTLADSLLASNGIISSRMSGKLRYMDSRPDEQERGITMKSSAISLIHTHSKTNENYVINLIDSPGHVDFSVEVSTAVRLCDGAAILIDACEGICPQTHAVLRQAWLENLKLVLVFNKIDRLILELKMTPIEAYNHLQNILEQFNAIVAQQFTSLLLEANYKFSQHESDETVEWDDNIDESKLYFSPKYNNVFFASSLDGWGFGVNHFADLYSAKLGFKKESLLLTLWGDYYLNTKTKRIMKNAQSKAKKPLFVQLILENLWQVYDSVYTRRDTVMTQKIISSLNIKINPRELKYADPRGPVQSVLFNWLPLGRNLLDMVIEILPSPLEITGEKVENLICSNMKPFKSLPLETQALKNEFVNCKSDQDRPVIVFISKIFATEKENIAKKKVMTLEEIAQKREAIRQRKLLEANGELEPKKEELVLDEENENNLEFLAFARVFSGTLKKDQAVFILSPKHNPENFIGKNIDLNSSEEELKSISKHASKFQVKDLYLMMGRELEPIEEVPCGNIVAIGGLENIVLKSATLSTTLFCPSFISLYMQTAPIVRVSIEPKNPSKIKDLLRGLKLLNQADPCVEIYVQPNGEHVLCTAGEVHLQRCVEDLVERYAKCEVNVSEPIVPFKETIVQPPQIDLANEKIKISEPVQESKSSEIIEDAVGNIVIGPGGLIDFSSNDRKLRIGIKARALPSEIVKFLHQNSHVIKLLNKVNQERMVGFQSESFSMINEFRDNFRQKLNEFCSQDEYFKEKEWKNMIDRILSFGPSRVGANILVDCLSEKSNTIWSYVENSVLPKNATYLKDFESNIVFGFNIATSKGPICEEPMQGVVFFLNKFEREEDLDEELEEKLNLSDEIDDDIRSIDTNLSIEKKTKGSMSSLTSQCISLAKEACRKAFEAQPTRLMAAMYKCEIMTVSSEALGKLYAVLGKRNAKITEETMKDNTCMFLIIAYIPVADSFGLSEEVRKRTSGLATLNLELSHFETIDIDPYWEPKTEDELLLYGEKADFENQARKYMNSVRKRKGLFVRKKLVEHSEKQRTLTIK</sequence>
<dbReference type="CDD" id="cd16261">
    <property type="entry name" value="EF2_snRNP_III"/>
    <property type="match status" value="1"/>
</dbReference>
<dbReference type="InterPro" id="IPR004161">
    <property type="entry name" value="EFTu-like_2"/>
</dbReference>
<dbReference type="InterPro" id="IPR056752">
    <property type="entry name" value="EFL1"/>
</dbReference>
<dbReference type="FunFam" id="3.30.70.240:FF:000006">
    <property type="entry name" value="Elongation factor like GTPase 1"/>
    <property type="match status" value="1"/>
</dbReference>
<dbReference type="SUPFAM" id="SSF54211">
    <property type="entry name" value="Ribosomal protein S5 domain 2-like"/>
    <property type="match status" value="1"/>
</dbReference>
<dbReference type="InterPro" id="IPR000795">
    <property type="entry name" value="T_Tr_GTP-bd_dom"/>
</dbReference>
<comment type="subcellular location">
    <subcellularLocation>
        <location evidence="1">Cytoplasm</location>
    </subcellularLocation>
</comment>
<dbReference type="CDD" id="cd01885">
    <property type="entry name" value="EF2"/>
    <property type="match status" value="1"/>
</dbReference>
<dbReference type="PROSITE" id="PS51722">
    <property type="entry name" value="G_TR_2"/>
    <property type="match status" value="1"/>
</dbReference>
<dbReference type="PANTHER" id="PTHR42908">
    <property type="entry name" value="TRANSLATION ELONGATION FACTOR-RELATED"/>
    <property type="match status" value="1"/>
</dbReference>
<dbReference type="EMBL" id="REGN01002962">
    <property type="protein sequence ID" value="RNA25199.1"/>
    <property type="molecule type" value="Genomic_DNA"/>
</dbReference>
<dbReference type="GO" id="GO:0003924">
    <property type="term" value="F:GTPase activity"/>
    <property type="evidence" value="ECO:0007669"/>
    <property type="project" value="InterPro"/>
</dbReference>
<dbReference type="STRING" id="10195.A0A3M7RNZ2"/>
<evidence type="ECO:0000256" key="1">
    <source>
        <dbReference type="ARBA" id="ARBA00004496"/>
    </source>
</evidence>
<dbReference type="PRINTS" id="PR00315">
    <property type="entry name" value="ELONGATNFCT"/>
</dbReference>
<dbReference type="Gene3D" id="3.30.230.10">
    <property type="match status" value="1"/>
</dbReference>
<evidence type="ECO:0000259" key="10">
    <source>
        <dbReference type="PROSITE" id="PS51722"/>
    </source>
</evidence>
<keyword evidence="4" id="KW-0547">Nucleotide-binding</keyword>
<dbReference type="InterPro" id="IPR027417">
    <property type="entry name" value="P-loop_NTPase"/>
</dbReference>
<dbReference type="InterPro" id="IPR020568">
    <property type="entry name" value="Ribosomal_Su5_D2-typ_SF"/>
</dbReference>
<keyword evidence="2" id="KW-0963">Cytoplasm</keyword>
<dbReference type="Pfam" id="PF14492">
    <property type="entry name" value="EFG_III"/>
    <property type="match status" value="1"/>
</dbReference>
<dbReference type="Pfam" id="PF00679">
    <property type="entry name" value="EFG_C"/>
    <property type="match status" value="1"/>
</dbReference>
<dbReference type="GO" id="GO:0005829">
    <property type="term" value="C:cytosol"/>
    <property type="evidence" value="ECO:0007669"/>
    <property type="project" value="TreeGrafter"/>
</dbReference>
<evidence type="ECO:0000256" key="4">
    <source>
        <dbReference type="ARBA" id="ARBA00022741"/>
    </source>
</evidence>
<evidence type="ECO:0000256" key="7">
    <source>
        <dbReference type="ARBA" id="ARBA00048548"/>
    </source>
</evidence>
<dbReference type="CDD" id="cd04096">
    <property type="entry name" value="eEF2_snRNP_like_C"/>
    <property type="match status" value="1"/>
</dbReference>
<dbReference type="SUPFAM" id="SSF50447">
    <property type="entry name" value="Translation proteins"/>
    <property type="match status" value="1"/>
</dbReference>
<dbReference type="AlphaFoldDB" id="A0A3M7RNZ2"/>
<dbReference type="Gene3D" id="2.40.30.10">
    <property type="entry name" value="Translation factors"/>
    <property type="match status" value="1"/>
</dbReference>
<dbReference type="GO" id="GO:1990904">
    <property type="term" value="C:ribonucleoprotein complex"/>
    <property type="evidence" value="ECO:0007669"/>
    <property type="project" value="TreeGrafter"/>
</dbReference>
<evidence type="ECO:0000256" key="8">
    <source>
        <dbReference type="ARBA" id="ARBA00068031"/>
    </source>
</evidence>
<dbReference type="InterPro" id="IPR009000">
    <property type="entry name" value="Transl_B-barrel_sf"/>
</dbReference>
<dbReference type="GO" id="GO:0042256">
    <property type="term" value="P:cytosolic ribosome assembly"/>
    <property type="evidence" value="ECO:0007669"/>
    <property type="project" value="TreeGrafter"/>
</dbReference>
<evidence type="ECO:0000313" key="12">
    <source>
        <dbReference type="Proteomes" id="UP000276133"/>
    </source>
</evidence>
<dbReference type="SUPFAM" id="SSF52540">
    <property type="entry name" value="P-loop containing nucleoside triphosphate hydrolases"/>
    <property type="match status" value="1"/>
</dbReference>
<dbReference type="Gene3D" id="3.30.70.240">
    <property type="match status" value="1"/>
</dbReference>
<keyword evidence="3" id="KW-0690">Ribosome biogenesis</keyword>
<dbReference type="Gene3D" id="3.30.70.870">
    <property type="entry name" value="Elongation Factor G (Translational Gtpase), domain 3"/>
    <property type="match status" value="1"/>
</dbReference>
<protein>
    <recommendedName>
        <fullName evidence="8">Ribosome assembly protein 1</fullName>
    </recommendedName>
    <alternativeName>
        <fullName evidence="9">Elongation factor-like 1</fullName>
    </alternativeName>
</protein>
<dbReference type="InterPro" id="IPR000640">
    <property type="entry name" value="EFG_V-like"/>
</dbReference>
<dbReference type="FunFam" id="3.40.50.300:FF:000746">
    <property type="entry name" value="Ribosome assembly protein 1"/>
    <property type="match status" value="1"/>
</dbReference>
<dbReference type="InterPro" id="IPR041095">
    <property type="entry name" value="EFG_II"/>
</dbReference>
<evidence type="ECO:0000256" key="6">
    <source>
        <dbReference type="ARBA" id="ARBA00023134"/>
    </source>
</evidence>
<dbReference type="Gene3D" id="3.40.50.300">
    <property type="entry name" value="P-loop containing nucleotide triphosphate hydrolases"/>
    <property type="match status" value="1"/>
</dbReference>
<proteinExistence type="predicted"/>
<dbReference type="SMART" id="SM00838">
    <property type="entry name" value="EFG_C"/>
    <property type="match status" value="1"/>
</dbReference>
<evidence type="ECO:0000256" key="5">
    <source>
        <dbReference type="ARBA" id="ARBA00022801"/>
    </source>
</evidence>
<keyword evidence="12" id="KW-1185">Reference proteome</keyword>
<dbReference type="GO" id="GO:0003746">
    <property type="term" value="F:translation elongation factor activity"/>
    <property type="evidence" value="ECO:0007669"/>
    <property type="project" value="UniProtKB-KW"/>
</dbReference>
<dbReference type="InterPro" id="IPR035647">
    <property type="entry name" value="EFG_III/V"/>
</dbReference>
<dbReference type="InterPro" id="IPR014721">
    <property type="entry name" value="Ribsml_uS5_D2-typ_fold_subgr"/>
</dbReference>
<keyword evidence="11" id="KW-0251">Elongation factor</keyword>